<dbReference type="PANTHER" id="PTHR43020:SF2">
    <property type="entry name" value="MITOCHONDRIAL TRNA METHYLTHIOTRANSFERASE CDK5RAP1"/>
    <property type="match status" value="1"/>
</dbReference>
<evidence type="ECO:0000313" key="14">
    <source>
        <dbReference type="Proteomes" id="UP000641741"/>
    </source>
</evidence>
<dbReference type="NCBIfam" id="TIGR00089">
    <property type="entry name" value="MiaB/RimO family radical SAM methylthiotransferase"/>
    <property type="match status" value="1"/>
</dbReference>
<dbReference type="Gene3D" id="3.80.30.20">
    <property type="entry name" value="tm_1862 like domain"/>
    <property type="match status" value="1"/>
</dbReference>
<evidence type="ECO:0000256" key="5">
    <source>
        <dbReference type="ARBA" id="ARBA00022723"/>
    </source>
</evidence>
<organism evidence="13 14">
    <name type="scientific">Agathobaculum hominis</name>
    <dbReference type="NCBI Taxonomy" id="2763014"/>
    <lineage>
        <taxon>Bacteria</taxon>
        <taxon>Bacillati</taxon>
        <taxon>Bacillota</taxon>
        <taxon>Clostridia</taxon>
        <taxon>Eubacteriales</taxon>
        <taxon>Butyricicoccaceae</taxon>
        <taxon>Agathobaculum</taxon>
    </lineage>
</organism>
<dbReference type="InterPro" id="IPR005839">
    <property type="entry name" value="Methylthiotransferase"/>
</dbReference>
<dbReference type="Pfam" id="PF00919">
    <property type="entry name" value="UPF0004"/>
    <property type="match status" value="1"/>
</dbReference>
<protein>
    <recommendedName>
        <fullName evidence="8 9">tRNA-2-methylthio-N(6)-dimethylallyladenosine synthase</fullName>
        <ecNumber evidence="8 9">2.8.4.3</ecNumber>
    </recommendedName>
    <alternativeName>
        <fullName evidence="9">(Dimethylallyl)adenosine tRNA methylthiotransferase MiaB</fullName>
    </alternativeName>
    <alternativeName>
        <fullName evidence="9">tRNA-i(6)A37 methylthiotransferase</fullName>
    </alternativeName>
</protein>
<evidence type="ECO:0000256" key="8">
    <source>
        <dbReference type="ARBA" id="ARBA00033765"/>
    </source>
</evidence>
<dbReference type="InterPro" id="IPR007197">
    <property type="entry name" value="rSAM"/>
</dbReference>
<dbReference type="InterPro" id="IPR020612">
    <property type="entry name" value="Methylthiotransferase_CS"/>
</dbReference>
<keyword evidence="2 9" id="KW-0004">4Fe-4S</keyword>
<feature type="binding site" evidence="9">
    <location>
        <position position="198"/>
    </location>
    <ligand>
        <name>[4Fe-4S] cluster</name>
        <dbReference type="ChEBI" id="CHEBI:49883"/>
        <label>2</label>
        <note>4Fe-4S-S-AdoMet</note>
    </ligand>
</feature>
<comment type="function">
    <text evidence="1 9">Catalyzes the methylthiolation of N6-(dimethylallyl)adenosine (i(6)A), leading to the formation of 2-methylthio-N6-(dimethylallyl)adenosine (ms(2)i(6)A) at position 37 in tRNAs that read codons beginning with uridine.</text>
</comment>
<keyword evidence="4 9" id="KW-0949">S-adenosyl-L-methionine</keyword>
<evidence type="ECO:0000313" key="13">
    <source>
        <dbReference type="EMBL" id="MBC5695388.1"/>
    </source>
</evidence>
<keyword evidence="5 9" id="KW-0479">Metal-binding</keyword>
<dbReference type="PROSITE" id="PS50926">
    <property type="entry name" value="TRAM"/>
    <property type="match status" value="1"/>
</dbReference>
<dbReference type="InterPro" id="IPR038135">
    <property type="entry name" value="Methylthiotransferase_N_sf"/>
</dbReference>
<keyword evidence="9" id="KW-0819">tRNA processing</keyword>
<feature type="binding site" evidence="9">
    <location>
        <position position="195"/>
    </location>
    <ligand>
        <name>[4Fe-4S] cluster</name>
        <dbReference type="ChEBI" id="CHEBI:49883"/>
        <label>2</label>
        <note>4Fe-4S-S-AdoMet</note>
    </ligand>
</feature>
<dbReference type="RefSeq" id="WP_186969657.1">
    <property type="nucleotide sequence ID" value="NZ_JACOPK010000004.1"/>
</dbReference>
<sequence>MRGGIELSTQKNVSEQQLQTQFTYIDAVARLNGVKCPKAYTHTFGCQQNEADTERIRGMLHEMGYEMTDSTEEADFILFNTCAVREHAEDRAFGNIGALSHLKKKRPDVVIALCGCMAQQEKNVEKIKKSYPQVNLLFGTHALWRFPSLLYRVLTDRKRVFDIGGEDDIAEGLPVLRAKGAKAWLSIMYGCNNFCTYCIVPYVRGRERSRYPEEIEKELRELVAAGYREITLLGQNVNSYGKDLGIDVDFSDLLRRLNAVPGDFWLRFMTSHPKDASPKLFSAMAECDKVAKQLHLPFQSGSDEILRRMNRRYTAEHYKSLIADAREKMPDITLSSDIIVGFPGETDEDFEQTLRLVQDTRFDLLFTFLYSPRTGTPAASYEDNASPQDKQRRFERLLKTQDDIVAEKQAAYQGKTLRLLVDGAAKGPDYPYTARTEGNLLVCVRGENIQIGEFIQAEIEKTSLRCLFAVKKS</sequence>
<dbReference type="InterPro" id="IPR058240">
    <property type="entry name" value="rSAM_sf"/>
</dbReference>
<dbReference type="EMBL" id="JACOPK010000004">
    <property type="protein sequence ID" value="MBC5695388.1"/>
    <property type="molecule type" value="Genomic_DNA"/>
</dbReference>
<evidence type="ECO:0000259" key="12">
    <source>
        <dbReference type="PROSITE" id="PS51918"/>
    </source>
</evidence>
<feature type="domain" description="MTTase N-terminal" evidence="11">
    <location>
        <begin position="37"/>
        <end position="155"/>
    </location>
</feature>
<feature type="binding site" evidence="9">
    <location>
        <position position="191"/>
    </location>
    <ligand>
        <name>[4Fe-4S] cluster</name>
        <dbReference type="ChEBI" id="CHEBI:49883"/>
        <label>2</label>
        <note>4Fe-4S-S-AdoMet</note>
    </ligand>
</feature>
<comment type="catalytic activity">
    <reaction evidence="9">
        <text>N(6)-dimethylallyladenosine(37) in tRNA + (sulfur carrier)-SH + AH2 + 2 S-adenosyl-L-methionine = 2-methylsulfanyl-N(6)-dimethylallyladenosine(37) in tRNA + (sulfur carrier)-H + 5'-deoxyadenosine + L-methionine + A + S-adenosyl-L-homocysteine + 2 H(+)</text>
        <dbReference type="Rhea" id="RHEA:37067"/>
        <dbReference type="Rhea" id="RHEA-COMP:10375"/>
        <dbReference type="Rhea" id="RHEA-COMP:10376"/>
        <dbReference type="Rhea" id="RHEA-COMP:14737"/>
        <dbReference type="Rhea" id="RHEA-COMP:14739"/>
        <dbReference type="ChEBI" id="CHEBI:13193"/>
        <dbReference type="ChEBI" id="CHEBI:15378"/>
        <dbReference type="ChEBI" id="CHEBI:17319"/>
        <dbReference type="ChEBI" id="CHEBI:17499"/>
        <dbReference type="ChEBI" id="CHEBI:29917"/>
        <dbReference type="ChEBI" id="CHEBI:57844"/>
        <dbReference type="ChEBI" id="CHEBI:57856"/>
        <dbReference type="ChEBI" id="CHEBI:59789"/>
        <dbReference type="ChEBI" id="CHEBI:64428"/>
        <dbReference type="ChEBI" id="CHEBI:74415"/>
        <dbReference type="ChEBI" id="CHEBI:74417"/>
        <dbReference type="EC" id="2.8.4.3"/>
    </reaction>
</comment>
<dbReference type="InterPro" id="IPR002792">
    <property type="entry name" value="TRAM_dom"/>
</dbReference>
<comment type="cofactor">
    <cofactor evidence="9">
        <name>[4Fe-4S] cluster</name>
        <dbReference type="ChEBI" id="CHEBI:49883"/>
    </cofactor>
    <text evidence="9">Binds 2 [4Fe-4S] clusters. One cluster is coordinated with 3 cysteines and an exchangeable S-adenosyl-L-methionine.</text>
</comment>
<name>A0ABR7GM60_9FIRM</name>
<keyword evidence="3 9" id="KW-0808">Transferase</keyword>
<feature type="binding site" evidence="9">
    <location>
        <position position="46"/>
    </location>
    <ligand>
        <name>[4Fe-4S] cluster</name>
        <dbReference type="ChEBI" id="CHEBI:49883"/>
        <label>1</label>
    </ligand>
</feature>
<dbReference type="PROSITE" id="PS01278">
    <property type="entry name" value="MTTASE_RADICAL"/>
    <property type="match status" value="1"/>
</dbReference>
<feature type="binding site" evidence="9">
    <location>
        <position position="116"/>
    </location>
    <ligand>
        <name>[4Fe-4S] cluster</name>
        <dbReference type="ChEBI" id="CHEBI:49883"/>
        <label>1</label>
    </ligand>
</feature>
<dbReference type="InterPro" id="IPR006638">
    <property type="entry name" value="Elp3/MiaA/NifB-like_rSAM"/>
</dbReference>
<dbReference type="InterPro" id="IPR013848">
    <property type="entry name" value="Methylthiotransferase_N"/>
</dbReference>
<evidence type="ECO:0000259" key="10">
    <source>
        <dbReference type="PROSITE" id="PS50926"/>
    </source>
</evidence>
<dbReference type="SMART" id="SM00729">
    <property type="entry name" value="Elp3"/>
    <property type="match status" value="1"/>
</dbReference>
<reference evidence="13 14" key="1">
    <citation type="submission" date="2020-08" db="EMBL/GenBank/DDBJ databases">
        <title>Genome public.</title>
        <authorList>
            <person name="Liu C."/>
            <person name="Sun Q."/>
        </authorList>
    </citation>
    <scope>NUCLEOTIDE SEQUENCE [LARGE SCALE GENOMIC DNA]</scope>
    <source>
        <strain evidence="13 14">M2</strain>
    </source>
</reference>
<dbReference type="CDD" id="cd01335">
    <property type="entry name" value="Radical_SAM"/>
    <property type="match status" value="1"/>
</dbReference>
<evidence type="ECO:0000259" key="11">
    <source>
        <dbReference type="PROSITE" id="PS51449"/>
    </source>
</evidence>
<dbReference type="PANTHER" id="PTHR43020">
    <property type="entry name" value="CDK5 REGULATORY SUBUNIT-ASSOCIATED PROTEIN 1"/>
    <property type="match status" value="1"/>
</dbReference>
<evidence type="ECO:0000256" key="9">
    <source>
        <dbReference type="HAMAP-Rule" id="MF_01864"/>
    </source>
</evidence>
<dbReference type="SFLD" id="SFLDG01061">
    <property type="entry name" value="methylthiotransferase"/>
    <property type="match status" value="1"/>
</dbReference>
<dbReference type="Gene3D" id="3.40.50.12160">
    <property type="entry name" value="Methylthiotransferase, N-terminal domain"/>
    <property type="match status" value="1"/>
</dbReference>
<evidence type="ECO:0000256" key="7">
    <source>
        <dbReference type="ARBA" id="ARBA00023014"/>
    </source>
</evidence>
<evidence type="ECO:0000256" key="6">
    <source>
        <dbReference type="ARBA" id="ARBA00023004"/>
    </source>
</evidence>
<dbReference type="SUPFAM" id="SSF102114">
    <property type="entry name" value="Radical SAM enzymes"/>
    <property type="match status" value="1"/>
</dbReference>
<accession>A0ABR7GM60</accession>
<dbReference type="Pfam" id="PF01938">
    <property type="entry name" value="TRAM"/>
    <property type="match status" value="1"/>
</dbReference>
<dbReference type="HAMAP" id="MF_01864">
    <property type="entry name" value="tRNA_metthiotr_MiaB"/>
    <property type="match status" value="1"/>
</dbReference>
<dbReference type="EC" id="2.8.4.3" evidence="8 9"/>
<gene>
    <name evidence="9 13" type="primary">miaB</name>
    <name evidence="13" type="ORF">H8S02_05435</name>
</gene>
<feature type="domain" description="Radical SAM core" evidence="12">
    <location>
        <begin position="177"/>
        <end position="407"/>
    </location>
</feature>
<feature type="domain" description="TRAM" evidence="10">
    <location>
        <begin position="410"/>
        <end position="473"/>
    </location>
</feature>
<dbReference type="Proteomes" id="UP000641741">
    <property type="component" value="Unassembled WGS sequence"/>
</dbReference>
<comment type="subcellular location">
    <subcellularLocation>
        <location evidence="9">Cytoplasm</location>
    </subcellularLocation>
</comment>
<dbReference type="InterPro" id="IPR006463">
    <property type="entry name" value="MiaB_methiolase"/>
</dbReference>
<comment type="caution">
    <text evidence="13">The sequence shown here is derived from an EMBL/GenBank/DDBJ whole genome shotgun (WGS) entry which is preliminary data.</text>
</comment>
<dbReference type="SFLD" id="SFLDS00029">
    <property type="entry name" value="Radical_SAM"/>
    <property type="match status" value="1"/>
</dbReference>
<comment type="similarity">
    <text evidence="9">Belongs to the methylthiotransferase family. MiaB subfamily.</text>
</comment>
<keyword evidence="6 9" id="KW-0408">Iron</keyword>
<keyword evidence="7 9" id="KW-0411">Iron-sulfur</keyword>
<evidence type="ECO:0000256" key="1">
    <source>
        <dbReference type="ARBA" id="ARBA00003234"/>
    </source>
</evidence>
<comment type="subunit">
    <text evidence="9">Monomer.</text>
</comment>
<dbReference type="GO" id="GO:0035597">
    <property type="term" value="F:tRNA-2-methylthio-N(6)-dimethylallyladenosine(37) synthase activity"/>
    <property type="evidence" value="ECO:0007669"/>
    <property type="project" value="UniProtKB-EC"/>
</dbReference>
<proteinExistence type="inferred from homology"/>
<dbReference type="NCBIfam" id="TIGR01574">
    <property type="entry name" value="miaB-methiolase"/>
    <property type="match status" value="1"/>
</dbReference>
<dbReference type="SFLD" id="SFLDF00273">
    <property type="entry name" value="(dimethylallyl)adenosine_tRNA"/>
    <property type="match status" value="1"/>
</dbReference>
<evidence type="ECO:0000256" key="3">
    <source>
        <dbReference type="ARBA" id="ARBA00022679"/>
    </source>
</evidence>
<keyword evidence="9" id="KW-0963">Cytoplasm</keyword>
<dbReference type="PROSITE" id="PS51918">
    <property type="entry name" value="RADICAL_SAM"/>
    <property type="match status" value="1"/>
</dbReference>
<dbReference type="Pfam" id="PF04055">
    <property type="entry name" value="Radical_SAM"/>
    <property type="match status" value="1"/>
</dbReference>
<evidence type="ECO:0000256" key="2">
    <source>
        <dbReference type="ARBA" id="ARBA00022485"/>
    </source>
</evidence>
<evidence type="ECO:0000256" key="4">
    <source>
        <dbReference type="ARBA" id="ARBA00022691"/>
    </source>
</evidence>
<feature type="binding site" evidence="9">
    <location>
        <position position="82"/>
    </location>
    <ligand>
        <name>[4Fe-4S] cluster</name>
        <dbReference type="ChEBI" id="CHEBI:49883"/>
        <label>1</label>
    </ligand>
</feature>
<dbReference type="SFLD" id="SFLDG01082">
    <property type="entry name" value="B12-binding_domain_containing"/>
    <property type="match status" value="1"/>
</dbReference>
<dbReference type="InterPro" id="IPR023404">
    <property type="entry name" value="rSAM_horseshoe"/>
</dbReference>
<keyword evidence="14" id="KW-1185">Reference proteome</keyword>
<dbReference type="PROSITE" id="PS51449">
    <property type="entry name" value="MTTASE_N"/>
    <property type="match status" value="1"/>
</dbReference>